<organism evidence="1 2">
    <name type="scientific">Qipengyuania citrea LAMA 915</name>
    <dbReference type="NCBI Taxonomy" id="1306953"/>
    <lineage>
        <taxon>Bacteria</taxon>
        <taxon>Pseudomonadati</taxon>
        <taxon>Pseudomonadota</taxon>
        <taxon>Alphaproteobacteria</taxon>
        <taxon>Sphingomonadales</taxon>
        <taxon>Erythrobacteraceae</taxon>
        <taxon>Qipengyuania</taxon>
    </lineage>
</organism>
<reference evidence="1" key="1">
    <citation type="submission" date="2015-02" db="EMBL/GenBank/DDBJ databases">
        <authorList>
            <person name="Chooi Y.-H."/>
        </authorList>
    </citation>
    <scope>NUCLEOTIDE SEQUENCE [LARGE SCALE GENOMIC DNA]</scope>
    <source>
        <strain evidence="1">LAMA 915</strain>
    </source>
</reference>
<evidence type="ECO:0000313" key="1">
    <source>
        <dbReference type="EMBL" id="KNH01677.1"/>
    </source>
</evidence>
<dbReference type="InterPro" id="IPR027417">
    <property type="entry name" value="P-loop_NTPase"/>
</dbReference>
<dbReference type="Proteomes" id="UP000037446">
    <property type="component" value="Unassembled WGS sequence"/>
</dbReference>
<evidence type="ECO:0000313" key="2">
    <source>
        <dbReference type="Proteomes" id="UP000037446"/>
    </source>
</evidence>
<comment type="caution">
    <text evidence="1">The sequence shown here is derived from an EMBL/GenBank/DDBJ whole genome shotgun (WGS) entry which is preliminary data.</text>
</comment>
<proteinExistence type="predicted"/>
<protein>
    <recommendedName>
        <fullName evidence="3">Sulfotransferase</fullName>
    </recommendedName>
</protein>
<dbReference type="SUPFAM" id="SSF52540">
    <property type="entry name" value="P-loop containing nucleoside triphosphate hydrolases"/>
    <property type="match status" value="1"/>
</dbReference>
<gene>
    <name evidence="1" type="ORF">J121_815</name>
</gene>
<dbReference type="RefSeq" id="WP_050600959.1">
    <property type="nucleotide sequence ID" value="NZ_JYNE01000026.1"/>
</dbReference>
<evidence type="ECO:0008006" key="3">
    <source>
        <dbReference type="Google" id="ProtNLM"/>
    </source>
</evidence>
<sequence>MSPPRSRFVFVAGLHRTGTSLLARIIAAHPAVSAIENAPVPENEGCFLQGAIPHTALDGRPGHYATDPLQHHTEQSPWNTLETQRRLLSDWGGWFDPDKPWWLEKSPINLTRMRLYQQLFPTAQFIVILRHPQLMAAALGKWVTDEPAALLRYGIDAYDTVAQDLPMLHASLVMRYEDLVSRPDAVRRAVFAFLSLEDHDPQIELRDGNRDYRVGQPAEEDAVRRMARWGYAPGGEVHDFAPRIAHPLRSVRDAVSAALEQELQNEQKEQKANIRQ</sequence>
<dbReference type="STRING" id="1306953.J121_815"/>
<dbReference type="EMBL" id="JYNE01000026">
    <property type="protein sequence ID" value="KNH01677.1"/>
    <property type="molecule type" value="Genomic_DNA"/>
</dbReference>
<dbReference type="Gene3D" id="3.40.50.300">
    <property type="entry name" value="P-loop containing nucleotide triphosphate hydrolases"/>
    <property type="match status" value="1"/>
</dbReference>
<accession>A0A0L1KCU9</accession>
<dbReference type="AlphaFoldDB" id="A0A0L1KCU9"/>
<name>A0A0L1KCU9_9SPHN</name>
<dbReference type="Pfam" id="PF13469">
    <property type="entry name" value="Sulfotransfer_3"/>
    <property type="match status" value="1"/>
</dbReference>
<dbReference type="PATRIC" id="fig|1306953.7.peg.826"/>